<evidence type="ECO:0000313" key="2">
    <source>
        <dbReference type="EMBL" id="KAK7434301.1"/>
    </source>
</evidence>
<dbReference type="Proteomes" id="UP001498398">
    <property type="component" value="Unassembled WGS sequence"/>
</dbReference>
<protein>
    <recommendedName>
        <fullName evidence="6">Zinc finger PHD-type domain-containing protein</fullName>
    </recommendedName>
</protein>
<evidence type="ECO:0000256" key="1">
    <source>
        <dbReference type="SAM" id="MobiDB-lite"/>
    </source>
</evidence>
<comment type="caution">
    <text evidence="2">The sequence shown here is derived from an EMBL/GenBank/DDBJ whole genome shotgun (WGS) entry which is preliminary data.</text>
</comment>
<evidence type="ECO:0000313" key="5">
    <source>
        <dbReference type="Proteomes" id="UP001498398"/>
    </source>
</evidence>
<dbReference type="EMBL" id="JBANRG010000033">
    <property type="protein sequence ID" value="KAK7450654.1"/>
    <property type="molecule type" value="Genomic_DNA"/>
</dbReference>
<dbReference type="EMBL" id="JBANRG010000017">
    <property type="protein sequence ID" value="KAK7458682.1"/>
    <property type="molecule type" value="Genomic_DNA"/>
</dbReference>
<evidence type="ECO:0000313" key="3">
    <source>
        <dbReference type="EMBL" id="KAK7450654.1"/>
    </source>
</evidence>
<evidence type="ECO:0008006" key="6">
    <source>
        <dbReference type="Google" id="ProtNLM"/>
    </source>
</evidence>
<gene>
    <name evidence="4" type="ORF">VKT23_009681</name>
    <name evidence="3" type="ORF">VKT23_012965</name>
    <name evidence="2" type="ORF">VKT23_020251</name>
</gene>
<keyword evidence="5" id="KW-1185">Reference proteome</keyword>
<accession>A0ABR1IMY2</accession>
<organism evidence="2 5">
    <name type="scientific">Marasmiellus scandens</name>
    <dbReference type="NCBI Taxonomy" id="2682957"/>
    <lineage>
        <taxon>Eukaryota</taxon>
        <taxon>Fungi</taxon>
        <taxon>Dikarya</taxon>
        <taxon>Basidiomycota</taxon>
        <taxon>Agaricomycotina</taxon>
        <taxon>Agaricomycetes</taxon>
        <taxon>Agaricomycetidae</taxon>
        <taxon>Agaricales</taxon>
        <taxon>Marasmiineae</taxon>
        <taxon>Omphalotaceae</taxon>
        <taxon>Marasmiellus</taxon>
    </lineage>
</organism>
<evidence type="ECO:0000313" key="4">
    <source>
        <dbReference type="EMBL" id="KAK7458682.1"/>
    </source>
</evidence>
<proteinExistence type="predicted"/>
<feature type="compositionally biased region" description="Basic and acidic residues" evidence="1">
    <location>
        <begin position="1"/>
        <end position="11"/>
    </location>
</feature>
<feature type="region of interest" description="Disordered" evidence="1">
    <location>
        <begin position="1"/>
        <end position="59"/>
    </location>
</feature>
<name>A0ABR1IMY2_9AGAR</name>
<dbReference type="EMBL" id="JBANRG010000127">
    <property type="protein sequence ID" value="KAK7434301.1"/>
    <property type="molecule type" value="Genomic_DNA"/>
</dbReference>
<reference evidence="2 5" key="1">
    <citation type="submission" date="2024-01" db="EMBL/GenBank/DDBJ databases">
        <title>A draft genome for the cacao thread blight pathogen Marasmiellus scandens.</title>
        <authorList>
            <person name="Baruah I.K."/>
            <person name="Leung J."/>
            <person name="Bukari Y."/>
            <person name="Amoako-Attah I."/>
            <person name="Meinhardt L.W."/>
            <person name="Bailey B.A."/>
            <person name="Cohen S.P."/>
        </authorList>
    </citation>
    <scope>NUCLEOTIDE SEQUENCE [LARGE SCALE GENOMIC DNA]</scope>
    <source>
        <strain evidence="2 5">GH-19</strain>
    </source>
</reference>
<sequence>MAKGKKSDSKHTAHKSTGGKAPRKELGTGQRPSAESEGVRPLRKRKAASTVTAGEADASEAEEGVLTFEDFAKTPLGTTWCRGCNDDTDARKLTCDKCQHIVCYGKQDSGACLELTIGFFNNPTWSRFICPGCEYQEKKKGTSGGRFAYSGFYDNDNLPIANVIVGIRNRDYNFFRAMRLEKVAIVQIEVEGSSTDFAIPFNAAVLRATSFSAGVVSVDDVLSHRLSSPHVGNTSSPQPLLTSKIVFDLDYVKTQERYSSDISRLRNAVDAMGINEILFFVVTHSDPDSGDLHYTGEGKGAETLKVVVAKLFSAMFQEWLRAKRTYLHFLVCGAKPLMEEGFHYMKSLVSSGVFNDVFLFPTVDLQPAEIAPFSTNLVKFALYNSEVMNAAIELSLAGLTDVGFHTRIIHLSSGSTPSNVQRCWANRYVWSQYSRRPWGIEAPTYCTQCGGIKTFDAKPVEEETVTEEVVFACNGLQGAVCTKEVRVRLTKWEKGLKQGSQEKWGLWQRHKFCWDEELMKRV</sequence>